<sequence>MRIAFITLCLAAFPSLAAAQTTQQAARPPVAGPPAGTVPQGWSVTIGAAPVVGPAWLGSKDYSLSIFPDLRVAYRDVLFASVPDGLGWNALRRDGWRAGPLVKLRFGRDDRDGGSPFLVAGGSDALRGLGNILATAEAGGFLEKQFGPRRGWRARAEVRKGLGGGHEGILADLGFARQGRGNGFSYSVGPRVTLASAAFMRPYFGIDARQSGATGLARYRPRGGLLSAGLGGTLVRPIGRRSAVTLFTGIDYLGDPAGRSPLVRERGERLQASLGLGYGFRFGL</sequence>
<dbReference type="PANTHER" id="PTHR38776">
    <property type="entry name" value="MLTA-INTERACTING PROTEIN-RELATED"/>
    <property type="match status" value="1"/>
</dbReference>
<proteinExistence type="inferred from homology"/>
<protein>
    <submittedName>
        <fullName evidence="7">Outer membrane scaffolding protein for murein synthesis (MipA/OmpV family)</fullName>
    </submittedName>
</protein>
<keyword evidence="8" id="KW-1185">Reference proteome</keyword>
<keyword evidence="4" id="KW-0472">Membrane</keyword>
<comment type="subcellular location">
    <subcellularLocation>
        <location evidence="1">Cell outer membrane</location>
    </subcellularLocation>
</comment>
<comment type="similarity">
    <text evidence="2">Belongs to the MipA/OmpV family.</text>
</comment>
<evidence type="ECO:0000256" key="6">
    <source>
        <dbReference type="SAM" id="SignalP"/>
    </source>
</evidence>
<dbReference type="AlphaFoldDB" id="A0A840FHY9"/>
<keyword evidence="5" id="KW-0998">Cell outer membrane</keyword>
<evidence type="ECO:0000256" key="3">
    <source>
        <dbReference type="ARBA" id="ARBA00022729"/>
    </source>
</evidence>
<dbReference type="GO" id="GO:0009279">
    <property type="term" value="C:cell outer membrane"/>
    <property type="evidence" value="ECO:0007669"/>
    <property type="project" value="UniProtKB-SubCell"/>
</dbReference>
<dbReference type="InterPro" id="IPR010583">
    <property type="entry name" value="MipA"/>
</dbReference>
<name>A0A840FHY9_9SPHN</name>
<comment type="caution">
    <text evidence="7">The sequence shown here is derived from an EMBL/GenBank/DDBJ whole genome shotgun (WGS) entry which is preliminary data.</text>
</comment>
<dbReference type="RefSeq" id="WP_183983233.1">
    <property type="nucleotide sequence ID" value="NZ_JACIEV010000003.1"/>
</dbReference>
<evidence type="ECO:0000256" key="4">
    <source>
        <dbReference type="ARBA" id="ARBA00023136"/>
    </source>
</evidence>
<dbReference type="Proteomes" id="UP000529795">
    <property type="component" value="Unassembled WGS sequence"/>
</dbReference>
<keyword evidence="3 6" id="KW-0732">Signal</keyword>
<evidence type="ECO:0000256" key="5">
    <source>
        <dbReference type="ARBA" id="ARBA00023237"/>
    </source>
</evidence>
<dbReference type="EMBL" id="JACIEV010000003">
    <property type="protein sequence ID" value="MBB4153568.1"/>
    <property type="molecule type" value="Genomic_DNA"/>
</dbReference>
<feature type="signal peptide" evidence="6">
    <location>
        <begin position="1"/>
        <end position="19"/>
    </location>
</feature>
<reference evidence="7 8" key="1">
    <citation type="submission" date="2020-08" db="EMBL/GenBank/DDBJ databases">
        <title>Genomic Encyclopedia of Type Strains, Phase IV (KMG-IV): sequencing the most valuable type-strain genomes for metagenomic binning, comparative biology and taxonomic classification.</title>
        <authorList>
            <person name="Goeker M."/>
        </authorList>
    </citation>
    <scope>NUCLEOTIDE SEQUENCE [LARGE SCALE GENOMIC DNA]</scope>
    <source>
        <strain evidence="7 8">YC6723</strain>
    </source>
</reference>
<evidence type="ECO:0000256" key="1">
    <source>
        <dbReference type="ARBA" id="ARBA00004442"/>
    </source>
</evidence>
<organism evidence="7 8">
    <name type="scientific">Sphingomonas jinjuensis</name>
    <dbReference type="NCBI Taxonomy" id="535907"/>
    <lineage>
        <taxon>Bacteria</taxon>
        <taxon>Pseudomonadati</taxon>
        <taxon>Pseudomonadota</taxon>
        <taxon>Alphaproteobacteria</taxon>
        <taxon>Sphingomonadales</taxon>
        <taxon>Sphingomonadaceae</taxon>
        <taxon>Sphingomonas</taxon>
    </lineage>
</organism>
<dbReference type="PANTHER" id="PTHR38776:SF1">
    <property type="entry name" value="MLTA-INTERACTING PROTEIN-RELATED"/>
    <property type="match status" value="1"/>
</dbReference>
<evidence type="ECO:0000256" key="2">
    <source>
        <dbReference type="ARBA" id="ARBA00005722"/>
    </source>
</evidence>
<gene>
    <name evidence="7" type="ORF">GGQ80_001470</name>
</gene>
<dbReference type="Pfam" id="PF06629">
    <property type="entry name" value="MipA"/>
    <property type="match status" value="1"/>
</dbReference>
<evidence type="ECO:0000313" key="7">
    <source>
        <dbReference type="EMBL" id="MBB4153568.1"/>
    </source>
</evidence>
<feature type="chain" id="PRO_5032457389" evidence="6">
    <location>
        <begin position="20"/>
        <end position="284"/>
    </location>
</feature>
<evidence type="ECO:0000313" key="8">
    <source>
        <dbReference type="Proteomes" id="UP000529795"/>
    </source>
</evidence>
<accession>A0A840FHY9</accession>